<dbReference type="PANTHER" id="PTHR42194">
    <property type="entry name" value="UPF0276 PROTEIN HI_1600"/>
    <property type="match status" value="1"/>
</dbReference>
<dbReference type="KEGG" id="gaw:V144x_09220"/>
<dbReference type="AlphaFoldDB" id="A0A517VR98"/>
<reference evidence="2 3" key="1">
    <citation type="submission" date="2019-03" db="EMBL/GenBank/DDBJ databases">
        <title>Deep-cultivation of Planctomycetes and their phenomic and genomic characterization uncovers novel biology.</title>
        <authorList>
            <person name="Wiegand S."/>
            <person name="Jogler M."/>
            <person name="Boedeker C."/>
            <person name="Pinto D."/>
            <person name="Vollmers J."/>
            <person name="Rivas-Marin E."/>
            <person name="Kohn T."/>
            <person name="Peeters S.H."/>
            <person name="Heuer A."/>
            <person name="Rast P."/>
            <person name="Oberbeckmann S."/>
            <person name="Bunk B."/>
            <person name="Jeske O."/>
            <person name="Meyerdierks A."/>
            <person name="Storesund J.E."/>
            <person name="Kallscheuer N."/>
            <person name="Luecker S."/>
            <person name="Lage O.M."/>
            <person name="Pohl T."/>
            <person name="Merkel B.J."/>
            <person name="Hornburger P."/>
            <person name="Mueller R.-W."/>
            <person name="Bruemmer F."/>
            <person name="Labrenz M."/>
            <person name="Spormann A.M."/>
            <person name="Op den Camp H."/>
            <person name="Overmann J."/>
            <person name="Amann R."/>
            <person name="Jetten M.S.M."/>
            <person name="Mascher T."/>
            <person name="Medema M.H."/>
            <person name="Devos D.P."/>
            <person name="Kaster A.-K."/>
            <person name="Ovreas L."/>
            <person name="Rohde M."/>
            <person name="Galperin M.Y."/>
            <person name="Jogler C."/>
        </authorList>
    </citation>
    <scope>NUCLEOTIDE SEQUENCE [LARGE SCALE GENOMIC DNA]</scope>
    <source>
        <strain evidence="2 3">V144</strain>
    </source>
</reference>
<dbReference type="RefSeq" id="WP_144981989.1">
    <property type="nucleotide sequence ID" value="NZ_CP037920.1"/>
</dbReference>
<dbReference type="PANTHER" id="PTHR42194:SF1">
    <property type="entry name" value="UPF0276 PROTEIN HI_1600"/>
    <property type="match status" value="1"/>
</dbReference>
<dbReference type="Proteomes" id="UP000318704">
    <property type="component" value="Chromosome"/>
</dbReference>
<proteinExistence type="inferred from homology"/>
<protein>
    <recommendedName>
        <fullName evidence="1">UPF0276 protein V144x_09220</fullName>
    </recommendedName>
</protein>
<dbReference type="InterPro" id="IPR007801">
    <property type="entry name" value="MbnB/TglH/ChrH"/>
</dbReference>
<sequence length="309" mass="34850">MLKPRLGHENLGLGVGLRTVHFAHILEHQPEVDWFEIISENFMDSGGRPRAVLEQIAERYPIVMHGVSLSIGSTDPLNRDYLKKLKSLAESVNAHWISDHVCWTGVAGRNTHDLLPIPYNESTLSHLVKRIRTVQEILERPLVLENPSSYLEFKDSTMSESEFVCRMAEEAECGLLLDVNNVYVSSVNHEFDPVKYIEAVPAKRVVQCHLAGHTNCGTHLIDTHDGKVIDPVWELFQLLHQRTGGVSTLLEWDADIPPFPVVHEEVLKAKNYMDENLSSFEKESTEEMVTNTTSKAIPHPASFITAEVE</sequence>
<organism evidence="2 3">
    <name type="scientific">Gimesia aquarii</name>
    <dbReference type="NCBI Taxonomy" id="2527964"/>
    <lineage>
        <taxon>Bacteria</taxon>
        <taxon>Pseudomonadati</taxon>
        <taxon>Planctomycetota</taxon>
        <taxon>Planctomycetia</taxon>
        <taxon>Planctomycetales</taxon>
        <taxon>Planctomycetaceae</taxon>
        <taxon>Gimesia</taxon>
    </lineage>
</organism>
<dbReference type="EMBL" id="CP037920">
    <property type="protein sequence ID" value="QDT95479.1"/>
    <property type="molecule type" value="Genomic_DNA"/>
</dbReference>
<evidence type="ECO:0000313" key="2">
    <source>
        <dbReference type="EMBL" id="QDT95479.1"/>
    </source>
</evidence>
<dbReference type="InterPro" id="IPR036237">
    <property type="entry name" value="Xyl_isomerase-like_sf"/>
</dbReference>
<evidence type="ECO:0000313" key="3">
    <source>
        <dbReference type="Proteomes" id="UP000318704"/>
    </source>
</evidence>
<comment type="similarity">
    <text evidence="1">Belongs to the UPF0276 family.</text>
</comment>
<name>A0A517VR98_9PLAN</name>
<accession>A0A517VR98</accession>
<dbReference type="NCBIfam" id="NF003818">
    <property type="entry name" value="PRK05409.1"/>
    <property type="match status" value="1"/>
</dbReference>
<dbReference type="Gene3D" id="3.20.20.150">
    <property type="entry name" value="Divalent-metal-dependent TIM barrel enzymes"/>
    <property type="match status" value="1"/>
</dbReference>
<evidence type="ECO:0000256" key="1">
    <source>
        <dbReference type="HAMAP-Rule" id="MF_00697"/>
    </source>
</evidence>
<gene>
    <name evidence="2" type="ORF">V144x_09220</name>
</gene>
<dbReference type="Pfam" id="PF05114">
    <property type="entry name" value="MbnB_TglH_ChrH"/>
    <property type="match status" value="1"/>
</dbReference>
<dbReference type="HAMAP" id="MF_00697">
    <property type="entry name" value="UPF0276"/>
    <property type="match status" value="1"/>
</dbReference>
<dbReference type="SUPFAM" id="SSF51658">
    <property type="entry name" value="Xylose isomerase-like"/>
    <property type="match status" value="1"/>
</dbReference>